<dbReference type="Proteomes" id="UP000236728">
    <property type="component" value="Unassembled WGS sequence"/>
</dbReference>
<dbReference type="AlphaFoldDB" id="A0A1H6ALE6"/>
<dbReference type="RefSeq" id="WP_103934056.1">
    <property type="nucleotide sequence ID" value="NZ_FNVA01000005.1"/>
</dbReference>
<dbReference type="EMBL" id="FNVA01000005">
    <property type="protein sequence ID" value="SEG48907.1"/>
    <property type="molecule type" value="Genomic_DNA"/>
</dbReference>
<gene>
    <name evidence="2" type="ORF">SAMN05421819_3210</name>
</gene>
<keyword evidence="1" id="KW-0732">Signal</keyword>
<dbReference type="OrthoDB" id="117437at2"/>
<protein>
    <recommendedName>
        <fullName evidence="4">DUF4424 domain-containing protein</fullName>
    </recommendedName>
</protein>
<evidence type="ECO:0000256" key="1">
    <source>
        <dbReference type="SAM" id="SignalP"/>
    </source>
</evidence>
<keyword evidence="3" id="KW-1185">Reference proteome</keyword>
<evidence type="ECO:0000313" key="2">
    <source>
        <dbReference type="EMBL" id="SEG48907.1"/>
    </source>
</evidence>
<sequence length="226" mass="25107">MLRTSSLTFAAPGLAFAALVFALPLAVQAEKPRVPVPPQDAAKYSMHETHDLEKVTIAAEPGDVKETRPDTRVDYYDREMMPIRVIVTNNSDQDLTLDDVRIHFIAGDNTTVPAATDDELQRRLVGLKDAMGKKIPLPLPLPPITVHKNVDKKILADLDDFGFKTTTVKAHSTVAGYLFYDMQGLDHPVLEKATLELRKVRWTTSQQALDTFEIALHPTVEGKDSH</sequence>
<feature type="signal peptide" evidence="1">
    <location>
        <begin position="1"/>
        <end position="17"/>
    </location>
</feature>
<evidence type="ECO:0008006" key="4">
    <source>
        <dbReference type="Google" id="ProtNLM"/>
    </source>
</evidence>
<feature type="chain" id="PRO_5009292811" description="DUF4424 domain-containing protein" evidence="1">
    <location>
        <begin position="18"/>
        <end position="226"/>
    </location>
</feature>
<reference evidence="2 3" key="1">
    <citation type="submission" date="2016-10" db="EMBL/GenBank/DDBJ databases">
        <authorList>
            <person name="de Groot N.N."/>
        </authorList>
    </citation>
    <scope>NUCLEOTIDE SEQUENCE [LARGE SCALE GENOMIC DNA]</scope>
    <source>
        <strain evidence="2 3">DSM 22489</strain>
    </source>
</reference>
<evidence type="ECO:0000313" key="3">
    <source>
        <dbReference type="Proteomes" id="UP000236728"/>
    </source>
</evidence>
<proteinExistence type="predicted"/>
<accession>A0A1H6ALE6</accession>
<organism evidence="2 3">
    <name type="scientific">Bryocella elongata</name>
    <dbReference type="NCBI Taxonomy" id="863522"/>
    <lineage>
        <taxon>Bacteria</taxon>
        <taxon>Pseudomonadati</taxon>
        <taxon>Acidobacteriota</taxon>
        <taxon>Terriglobia</taxon>
        <taxon>Terriglobales</taxon>
        <taxon>Acidobacteriaceae</taxon>
        <taxon>Bryocella</taxon>
    </lineage>
</organism>
<name>A0A1H6ALE6_9BACT</name>